<name>A0A841E8S0_9ACTN</name>
<evidence type="ECO:0000313" key="2">
    <source>
        <dbReference type="EMBL" id="MBB6000377.1"/>
    </source>
</evidence>
<gene>
    <name evidence="2" type="ORF">HNR25_004128</name>
</gene>
<dbReference type="EMBL" id="JACHLY010000001">
    <property type="protein sequence ID" value="MBB6000377.1"/>
    <property type="molecule type" value="Genomic_DNA"/>
</dbReference>
<accession>A0A841E8S0</accession>
<evidence type="ECO:0000313" key="3">
    <source>
        <dbReference type="Proteomes" id="UP000578077"/>
    </source>
</evidence>
<feature type="region of interest" description="Disordered" evidence="1">
    <location>
        <begin position="485"/>
        <end position="508"/>
    </location>
</feature>
<organism evidence="2 3">
    <name type="scientific">Streptomonospora salina</name>
    <dbReference type="NCBI Taxonomy" id="104205"/>
    <lineage>
        <taxon>Bacteria</taxon>
        <taxon>Bacillati</taxon>
        <taxon>Actinomycetota</taxon>
        <taxon>Actinomycetes</taxon>
        <taxon>Streptosporangiales</taxon>
        <taxon>Nocardiopsidaceae</taxon>
        <taxon>Streptomonospora</taxon>
    </lineage>
</organism>
<protein>
    <submittedName>
        <fullName evidence="2">Tetratricopeptide (TPR) repeat protein</fullName>
    </submittedName>
</protein>
<reference evidence="2 3" key="1">
    <citation type="submission" date="2020-08" db="EMBL/GenBank/DDBJ databases">
        <title>Sequencing the genomes of 1000 actinobacteria strains.</title>
        <authorList>
            <person name="Klenk H.-P."/>
        </authorList>
    </citation>
    <scope>NUCLEOTIDE SEQUENCE [LARGE SCALE GENOMIC DNA]</scope>
    <source>
        <strain evidence="2 3">DSM 44593</strain>
    </source>
</reference>
<sequence>MALWRWLGETARELRADGQGELAESLVRLAQMAAEGQADAADDARPAAERAARAASAPSWAAPLMGHWPLAARVGDRAEGRTALPGALARLRASHAGGDDGAGGAAAGCAPAACSAEPVLACYANIDGPGHVVDRATLVAESLGHTRPGEPAWEALVLAQADMLVDDDRPDEAIRELDARAAAARDGGPGVSLDYAFGYVRALRHLDRYDEALSALERVESGMTAAWPGGAARAAARRRLDMERARVLAWLARAGRCDREEARAALPERREADAHPRLRTAWAEAAEHLVAAGALDNDWRLGTALTAWSRYFERVGSDRLCLRVGLTAARLGVARGARWTADTALRRSERALERVRRADEEAGDLDEVRADAARRGPREMPVPAAEVLALLRGQSPEEVDPEYQADLVTAALRERPGDPALLNALGQVGRTLGLTDAAAELHWPRVRSAPGDRKAALSLLETLLADEDTAGMRTLVRHLTGAALGPGGTGTAPGAAGTAVSPAGAPVG</sequence>
<dbReference type="RefSeq" id="WP_246463785.1">
    <property type="nucleotide sequence ID" value="NZ_BAABKT010000032.1"/>
</dbReference>
<dbReference type="Proteomes" id="UP000578077">
    <property type="component" value="Unassembled WGS sequence"/>
</dbReference>
<evidence type="ECO:0000256" key="1">
    <source>
        <dbReference type="SAM" id="MobiDB-lite"/>
    </source>
</evidence>
<dbReference type="AlphaFoldDB" id="A0A841E8S0"/>
<proteinExistence type="predicted"/>
<keyword evidence="3" id="KW-1185">Reference proteome</keyword>
<comment type="caution">
    <text evidence="2">The sequence shown here is derived from an EMBL/GenBank/DDBJ whole genome shotgun (WGS) entry which is preliminary data.</text>
</comment>
<feature type="compositionally biased region" description="Low complexity" evidence="1">
    <location>
        <begin position="492"/>
        <end position="508"/>
    </location>
</feature>